<dbReference type="EMBL" id="JASNWA010000007">
    <property type="protein sequence ID" value="KAK3172339.1"/>
    <property type="molecule type" value="Genomic_DNA"/>
</dbReference>
<evidence type="ECO:0000256" key="1">
    <source>
        <dbReference type="ARBA" id="ARBA00004496"/>
    </source>
</evidence>
<evidence type="ECO:0000313" key="5">
    <source>
        <dbReference type="Proteomes" id="UP001276659"/>
    </source>
</evidence>
<dbReference type="AlphaFoldDB" id="A0AAD9Z6G0"/>
<reference evidence="4" key="1">
    <citation type="submission" date="2022-11" db="EMBL/GenBank/DDBJ databases">
        <title>Chromosomal genome sequence assembly and mating type (MAT) locus characterization of the leprose asexual lichenized fungus Lepraria neglecta (Nyl.) Erichsen.</title>
        <authorList>
            <person name="Allen J.L."/>
            <person name="Pfeffer B."/>
        </authorList>
    </citation>
    <scope>NUCLEOTIDE SEQUENCE</scope>
    <source>
        <strain evidence="4">Allen 5258</strain>
    </source>
</reference>
<sequence length="862" mass="92282">MAEAQKEERARGLAVQALELVASGRDEEGSRALREAASLAPDNQDVKAAFDKIQKDDLQHLLHKLCSKFVHQDDQDAGKEALAYLSRSADVPGDVAAECMELVTKPRTVAKPPSTMGAGNYKKLDIKKKKEEARIAAMIQESQEIQDGIISGLLRESSAAKAWFAKKLDQCSTNLVFKDLYGIGNGTANGIATVVLDLSAWSSADVRETCEKDIFQLYLAKLLEVGDEYNGRALKGIARLLAADAEKLHEFMDEMCFDAVLTCLDDRGPIEVRSQATLATAKYLEVSDSAQKTLVNFVTTRIARQHNEDIVLAFSAAAGVFPVAPSIASTLFLTKGFLESLIPLVEKKAKSEKVEQATLNMLNAACIDTACREAIGKHCTRWLQHVLDAGKGRRPGIAAVVLAKCQGSSIQNGNEKASKMQDDAHVDGLVSKLEIMMADGSPEAIQSSIEGLAYASVKPKVKDQLAKDQEFLITFLGILKSHSAPGSSIAFGGLTLIDNLTRYLPNLSEEQKRISQLKAYANASKPSAQADPLDEEDAVTKRCKAVVDAGAISVLVSISKTLSPGSIGIVFNILLSLSRTQSLRGTIAQQGGVRLLLQNYTAITGTSATEVQARHTASHALARILVKVDPTLVFPSSGAVSLTSAIRPLVSLLSEDPALATEGPRDLLPTFEALLSLTNLASTPSSGAAENIIRLAFPTIEDLLLTSNERIQRAATELVCNLVTCPAGIELFADESKAAARRVHILLAMADVDDEETRKAAGGALASLTQFEGAVKAILARERAVEILLGLCEGDDQEGQIVHRGVVCVMNIVCMEDPIAQAAIEQVKDLGGLDILKAAAQDFQQNEQILSCAVQARKALVA</sequence>
<name>A0AAD9Z6G0_9LECA</name>
<dbReference type="GO" id="GO:0005737">
    <property type="term" value="C:cytoplasm"/>
    <property type="evidence" value="ECO:0007669"/>
    <property type="project" value="UniProtKB-SubCell"/>
</dbReference>
<comment type="subcellular location">
    <subcellularLocation>
        <location evidence="1">Cytoplasm</location>
    </subcellularLocation>
</comment>
<dbReference type="InterPro" id="IPR016024">
    <property type="entry name" value="ARM-type_fold"/>
</dbReference>
<keyword evidence="5" id="KW-1185">Reference proteome</keyword>
<keyword evidence="2" id="KW-0963">Cytoplasm</keyword>
<dbReference type="Pfam" id="PF11701">
    <property type="entry name" value="UNC45-central"/>
    <property type="match status" value="1"/>
</dbReference>
<dbReference type="Proteomes" id="UP001276659">
    <property type="component" value="Unassembled WGS sequence"/>
</dbReference>
<dbReference type="PANTHER" id="PTHR45994">
    <property type="entry name" value="FI21225P1"/>
    <property type="match status" value="1"/>
</dbReference>
<comment type="caution">
    <text evidence="4">The sequence shown here is derived from an EMBL/GenBank/DDBJ whole genome shotgun (WGS) entry which is preliminary data.</text>
</comment>
<dbReference type="SUPFAM" id="SSF48371">
    <property type="entry name" value="ARM repeat"/>
    <property type="match status" value="2"/>
</dbReference>
<gene>
    <name evidence="4" type="ORF">OEA41_005660</name>
</gene>
<protein>
    <recommendedName>
        <fullName evidence="3">UNC-45/Cro1/She4 central domain-containing protein</fullName>
    </recommendedName>
</protein>
<dbReference type="GO" id="GO:0051879">
    <property type="term" value="F:Hsp90 protein binding"/>
    <property type="evidence" value="ECO:0007669"/>
    <property type="project" value="TreeGrafter"/>
</dbReference>
<accession>A0AAD9Z6G0</accession>
<feature type="domain" description="UNC-45/Cro1/She4 central" evidence="3">
    <location>
        <begin position="256"/>
        <end position="404"/>
    </location>
</feature>
<evidence type="ECO:0000313" key="4">
    <source>
        <dbReference type="EMBL" id="KAK3172339.1"/>
    </source>
</evidence>
<dbReference type="Gene3D" id="1.25.10.100">
    <property type="match status" value="1"/>
</dbReference>
<dbReference type="PANTHER" id="PTHR45994:SF1">
    <property type="entry name" value="FI21225P1"/>
    <property type="match status" value="1"/>
</dbReference>
<proteinExistence type="predicted"/>
<dbReference type="InterPro" id="IPR024660">
    <property type="entry name" value="UCS_central_dom"/>
</dbReference>
<dbReference type="InterPro" id="IPR011989">
    <property type="entry name" value="ARM-like"/>
</dbReference>
<dbReference type="Gene3D" id="1.25.10.10">
    <property type="entry name" value="Leucine-rich Repeat Variant"/>
    <property type="match status" value="1"/>
</dbReference>
<evidence type="ECO:0000259" key="3">
    <source>
        <dbReference type="Pfam" id="PF11701"/>
    </source>
</evidence>
<organism evidence="4 5">
    <name type="scientific">Lepraria neglecta</name>
    <dbReference type="NCBI Taxonomy" id="209136"/>
    <lineage>
        <taxon>Eukaryota</taxon>
        <taxon>Fungi</taxon>
        <taxon>Dikarya</taxon>
        <taxon>Ascomycota</taxon>
        <taxon>Pezizomycotina</taxon>
        <taxon>Lecanoromycetes</taxon>
        <taxon>OSLEUM clade</taxon>
        <taxon>Lecanoromycetidae</taxon>
        <taxon>Lecanorales</taxon>
        <taxon>Lecanorineae</taxon>
        <taxon>Stereocaulaceae</taxon>
        <taxon>Lepraria</taxon>
    </lineage>
</organism>
<evidence type="ECO:0000256" key="2">
    <source>
        <dbReference type="ARBA" id="ARBA00022490"/>
    </source>
</evidence>